<organism evidence="1 2">
    <name type="scientific">Rotaria socialis</name>
    <dbReference type="NCBI Taxonomy" id="392032"/>
    <lineage>
        <taxon>Eukaryota</taxon>
        <taxon>Metazoa</taxon>
        <taxon>Spiralia</taxon>
        <taxon>Gnathifera</taxon>
        <taxon>Rotifera</taxon>
        <taxon>Eurotatoria</taxon>
        <taxon>Bdelloidea</taxon>
        <taxon>Philodinida</taxon>
        <taxon>Philodinidae</taxon>
        <taxon>Rotaria</taxon>
    </lineage>
</organism>
<feature type="non-terminal residue" evidence="1">
    <location>
        <position position="243"/>
    </location>
</feature>
<dbReference type="EMBL" id="CAJOBR010030391">
    <property type="protein sequence ID" value="CAF4990724.1"/>
    <property type="molecule type" value="Genomic_DNA"/>
</dbReference>
<proteinExistence type="predicted"/>
<dbReference type="Proteomes" id="UP000663848">
    <property type="component" value="Unassembled WGS sequence"/>
</dbReference>
<name>A0A821ZW81_9BILA</name>
<comment type="caution">
    <text evidence="1">The sequence shown here is derived from an EMBL/GenBank/DDBJ whole genome shotgun (WGS) entry which is preliminary data.</text>
</comment>
<accession>A0A821ZW81</accession>
<gene>
    <name evidence="1" type="ORF">QYT958_LOCUS37075</name>
</gene>
<evidence type="ECO:0000313" key="2">
    <source>
        <dbReference type="Proteomes" id="UP000663848"/>
    </source>
</evidence>
<evidence type="ECO:0000313" key="1">
    <source>
        <dbReference type="EMBL" id="CAF4990724.1"/>
    </source>
</evidence>
<reference evidence="1" key="1">
    <citation type="submission" date="2021-02" db="EMBL/GenBank/DDBJ databases">
        <authorList>
            <person name="Nowell W R."/>
        </authorList>
    </citation>
    <scope>NUCLEOTIDE SEQUENCE</scope>
</reference>
<dbReference type="AlphaFoldDB" id="A0A821ZW81"/>
<sequence>MLKSIIRGPSLSLRSLSYPSFTSYENIEEMTFKDNRIKLGNLGYYKRSIALQEMRNCFVKNCTYENENLPQINQINSQIDQVNMLFCSWRNNVKLRSFVENIQNHLCSVQMIRFHTKVSVNPQRFGFEPFRNHYQIHLKLADTNIDQKLLESARLKFMHPHSDYFIKPTACVRITNEKKEFPKEIFPSTDSQVNLISDIAKYFKEHLAESWNQFNMLEEYQKEYPSLNIIEQFLHSLRQESRQ</sequence>
<protein>
    <submittedName>
        <fullName evidence="1">Uncharacterized protein</fullName>
    </submittedName>
</protein>